<dbReference type="PANTHER" id="PTHR47506:SF1">
    <property type="entry name" value="HTH-TYPE TRANSCRIPTIONAL REGULATOR YJDC"/>
    <property type="match status" value="1"/>
</dbReference>
<gene>
    <name evidence="6" type="ORF">LLE72_007060</name>
</gene>
<dbReference type="SUPFAM" id="SSF48498">
    <property type="entry name" value="Tetracyclin repressor-like, C-terminal domain"/>
    <property type="match status" value="1"/>
</dbReference>
<dbReference type="PROSITE" id="PS50977">
    <property type="entry name" value="HTH_TETR_2"/>
    <property type="match status" value="1"/>
</dbReference>
<feature type="domain" description="HTH tetR-type" evidence="5">
    <location>
        <begin position="33"/>
        <end position="95"/>
    </location>
</feature>
<protein>
    <submittedName>
        <fullName evidence="6">TetR/AcrR family transcriptional regulator</fullName>
    </submittedName>
</protein>
<evidence type="ECO:0000313" key="7">
    <source>
        <dbReference type="Proteomes" id="UP001297361"/>
    </source>
</evidence>
<sequence length="227" mass="24733">MAGHSCVCQPYLYRLVLMSVLEGAMAQMGRPRSFDRDAAVEQALHLFWEQGYESTSLSQLKEAIGGGISAPSFYAAFGSKEALFTECVQRYLATYAQVTHCLWDSSLEPKQAVELALRRSARMQCERGHPKGCMVTLGVMSTPSPEFSALSAPLTRSRAHTRAGIRACVDRAIANGSLAADVDAAALTCVFDSFMLGLSTLARDGKSFKAMDAAITQLMHLWDMHAR</sequence>
<dbReference type="Proteomes" id="UP001297361">
    <property type="component" value="Unassembled WGS sequence"/>
</dbReference>
<evidence type="ECO:0000256" key="1">
    <source>
        <dbReference type="ARBA" id="ARBA00023015"/>
    </source>
</evidence>
<dbReference type="InterPro" id="IPR001647">
    <property type="entry name" value="HTH_TetR"/>
</dbReference>
<accession>A0AAJ2X2A6</accession>
<feature type="DNA-binding region" description="H-T-H motif" evidence="4">
    <location>
        <begin position="58"/>
        <end position="77"/>
    </location>
</feature>
<evidence type="ECO:0000313" key="6">
    <source>
        <dbReference type="EMBL" id="MEC3887515.1"/>
    </source>
</evidence>
<comment type="caution">
    <text evidence="6">The sequence shown here is derived from an EMBL/GenBank/DDBJ whole genome shotgun (WGS) entry which is preliminary data.</text>
</comment>
<keyword evidence="3" id="KW-0804">Transcription</keyword>
<dbReference type="GO" id="GO:0003677">
    <property type="term" value="F:DNA binding"/>
    <property type="evidence" value="ECO:0007669"/>
    <property type="project" value="UniProtKB-UniRule"/>
</dbReference>
<organism evidence="6 7">
    <name type="scientific">Xanthomonas campestris pv. papavericola</name>
    <dbReference type="NCBI Taxonomy" id="487881"/>
    <lineage>
        <taxon>Bacteria</taxon>
        <taxon>Pseudomonadati</taxon>
        <taxon>Pseudomonadota</taxon>
        <taxon>Gammaproteobacteria</taxon>
        <taxon>Lysobacterales</taxon>
        <taxon>Lysobacteraceae</taxon>
        <taxon>Xanthomonas</taxon>
    </lineage>
</organism>
<dbReference type="Gene3D" id="1.10.10.60">
    <property type="entry name" value="Homeodomain-like"/>
    <property type="match status" value="1"/>
</dbReference>
<proteinExistence type="predicted"/>
<keyword evidence="1" id="KW-0805">Transcription regulation</keyword>
<evidence type="ECO:0000256" key="4">
    <source>
        <dbReference type="PROSITE-ProRule" id="PRU00335"/>
    </source>
</evidence>
<reference evidence="6" key="1">
    <citation type="submission" date="2021-10" db="EMBL/GenBank/DDBJ databases">
        <authorList>
            <person name="Hussein R."/>
            <person name="Harrison J."/>
            <person name="Studholme D.J."/>
            <person name="Vicente J."/>
            <person name="Grant M."/>
        </authorList>
    </citation>
    <scope>NUCLEOTIDE SEQUENCE</scope>
    <source>
        <strain evidence="6">NCPPB 2970</strain>
    </source>
</reference>
<dbReference type="RefSeq" id="WP_228425553.1">
    <property type="nucleotide sequence ID" value="NZ_JAJFNJ020000003.1"/>
</dbReference>
<dbReference type="PANTHER" id="PTHR47506">
    <property type="entry name" value="TRANSCRIPTIONAL REGULATORY PROTEIN"/>
    <property type="match status" value="1"/>
</dbReference>
<reference evidence="6" key="2">
    <citation type="submission" date="2024-01" db="EMBL/GenBank/DDBJ databases">
        <title>Long-read genome sequencing of X. campestris pv. papavericola.</title>
        <authorList>
            <person name="Hussain R.M.F."/>
            <person name="Greer S."/>
            <person name="Harrison J."/>
            <person name="Grant M."/>
            <person name="Vicente J."/>
            <person name="Studholme D.J."/>
        </authorList>
    </citation>
    <scope>NUCLEOTIDE SEQUENCE</scope>
    <source>
        <strain evidence="6">NCPPB 2970</strain>
    </source>
</reference>
<dbReference type="Pfam" id="PF00440">
    <property type="entry name" value="TetR_N"/>
    <property type="match status" value="1"/>
</dbReference>
<dbReference type="EMBL" id="JAJFNJ020000003">
    <property type="protein sequence ID" value="MEC3887515.1"/>
    <property type="molecule type" value="Genomic_DNA"/>
</dbReference>
<dbReference type="SUPFAM" id="SSF46689">
    <property type="entry name" value="Homeodomain-like"/>
    <property type="match status" value="1"/>
</dbReference>
<dbReference type="Gene3D" id="1.10.357.10">
    <property type="entry name" value="Tetracycline Repressor, domain 2"/>
    <property type="match status" value="1"/>
</dbReference>
<name>A0AAJ2X2A6_XANCA</name>
<dbReference type="InterPro" id="IPR036271">
    <property type="entry name" value="Tet_transcr_reg_TetR-rel_C_sf"/>
</dbReference>
<dbReference type="InterPro" id="IPR009057">
    <property type="entry name" value="Homeodomain-like_sf"/>
</dbReference>
<keyword evidence="2 4" id="KW-0238">DNA-binding</keyword>
<evidence type="ECO:0000259" key="5">
    <source>
        <dbReference type="PROSITE" id="PS50977"/>
    </source>
</evidence>
<evidence type="ECO:0000256" key="2">
    <source>
        <dbReference type="ARBA" id="ARBA00023125"/>
    </source>
</evidence>
<evidence type="ECO:0000256" key="3">
    <source>
        <dbReference type="ARBA" id="ARBA00023163"/>
    </source>
</evidence>
<dbReference type="AlphaFoldDB" id="A0AAJ2X2A6"/>